<sequence length="40" mass="4656">MVPEDRSEQTIQTVNYRLDSYTPDLVYRSVSLILPQDPLC</sequence>
<evidence type="ECO:0000313" key="3">
    <source>
        <dbReference type="EMBL" id="KRZ45581.1"/>
    </source>
</evidence>
<dbReference type="AlphaFoldDB" id="A0A0V1EZQ9"/>
<proteinExistence type="predicted"/>
<dbReference type="Proteomes" id="UP000054826">
    <property type="component" value="Unassembled WGS sequence"/>
</dbReference>
<gene>
    <name evidence="1" type="ORF">T4A_5836</name>
    <name evidence="2" type="ORF">T4B_5062</name>
    <name evidence="3" type="ORF">T4C_3453</name>
</gene>
<evidence type="ECO:0000313" key="4">
    <source>
        <dbReference type="Proteomes" id="UP000054632"/>
    </source>
</evidence>
<comment type="caution">
    <text evidence="1">The sequence shown here is derived from an EMBL/GenBank/DDBJ whole genome shotgun (WGS) entry which is preliminary data.</text>
</comment>
<evidence type="ECO:0000313" key="5">
    <source>
        <dbReference type="Proteomes" id="UP000054805"/>
    </source>
</evidence>
<dbReference type="EMBL" id="JYDR01000002">
    <property type="protein sequence ID" value="KRY79188.1"/>
    <property type="molecule type" value="Genomic_DNA"/>
</dbReference>
<evidence type="ECO:0000313" key="1">
    <source>
        <dbReference type="EMBL" id="KRY79188.1"/>
    </source>
</evidence>
<evidence type="ECO:0000313" key="2">
    <source>
        <dbReference type="EMBL" id="KRZ32405.1"/>
    </source>
</evidence>
<dbReference type="EMBL" id="JYDS01000016">
    <property type="protein sequence ID" value="KRZ32405.1"/>
    <property type="molecule type" value="Genomic_DNA"/>
</dbReference>
<accession>A0A0V1EZQ9</accession>
<protein>
    <submittedName>
        <fullName evidence="1">Uncharacterized protein</fullName>
    </submittedName>
</protein>
<keyword evidence="5" id="KW-1185">Reference proteome</keyword>
<name>A0A0V1EZQ9_TRIPS</name>
<reference evidence="4 5" key="1">
    <citation type="submission" date="2015-01" db="EMBL/GenBank/DDBJ databases">
        <title>Evolution of Trichinella species and genotypes.</title>
        <authorList>
            <person name="Korhonen P.K."/>
            <person name="Edoardo P."/>
            <person name="Giuseppe L.R."/>
            <person name="Gasser R.B."/>
        </authorList>
    </citation>
    <scope>NUCLEOTIDE SEQUENCE [LARGE SCALE GENOMIC DNA]</scope>
    <source>
        <strain evidence="1">ISS13</strain>
        <strain evidence="3">ISS176</strain>
        <strain evidence="2">ISS588</strain>
    </source>
</reference>
<organism evidence="1 4">
    <name type="scientific">Trichinella pseudospiralis</name>
    <name type="common">Parasitic roundworm</name>
    <dbReference type="NCBI Taxonomy" id="6337"/>
    <lineage>
        <taxon>Eukaryota</taxon>
        <taxon>Metazoa</taxon>
        <taxon>Ecdysozoa</taxon>
        <taxon>Nematoda</taxon>
        <taxon>Enoplea</taxon>
        <taxon>Dorylaimia</taxon>
        <taxon>Trichinellida</taxon>
        <taxon>Trichinellidae</taxon>
        <taxon>Trichinella</taxon>
    </lineage>
</organism>
<dbReference type="Proteomes" id="UP000054632">
    <property type="component" value="Unassembled WGS sequence"/>
</dbReference>
<dbReference type="Proteomes" id="UP000054805">
    <property type="component" value="Unassembled WGS sequence"/>
</dbReference>
<dbReference type="EMBL" id="JYDV01000002">
    <property type="protein sequence ID" value="KRZ45581.1"/>
    <property type="molecule type" value="Genomic_DNA"/>
</dbReference>